<dbReference type="Ensembl" id="ENSFHET00000027331.1">
    <property type="protein sequence ID" value="ENSFHEP00000018372.1"/>
    <property type="gene ID" value="ENSFHEG00000020240.1"/>
</dbReference>
<evidence type="ECO:0000313" key="1">
    <source>
        <dbReference type="Ensembl" id="ENSFHEP00000018372.1"/>
    </source>
</evidence>
<name>A0A3Q2PYC4_FUNHE</name>
<dbReference type="Proteomes" id="UP000265000">
    <property type="component" value="Unplaced"/>
</dbReference>
<sequence>EPASHQPSVAVHPAPTQRGFPVRHPSAFVSPAPNCFLPMTNHSTGMRLNTRLELVQILQRKQGFMEGLFFIFQRLRTSLCHWQRKVAPGCPQFAAYSCIISGVSQP</sequence>
<proteinExistence type="predicted"/>
<keyword evidence="2" id="KW-1185">Reference proteome</keyword>
<evidence type="ECO:0000313" key="2">
    <source>
        <dbReference type="Proteomes" id="UP000265000"/>
    </source>
</evidence>
<dbReference type="AlphaFoldDB" id="A0A3Q2PYC4"/>
<accession>A0A3Q2PYC4</accession>
<organism evidence="1 2">
    <name type="scientific">Fundulus heteroclitus</name>
    <name type="common">Killifish</name>
    <name type="synonym">Mummichog</name>
    <dbReference type="NCBI Taxonomy" id="8078"/>
    <lineage>
        <taxon>Eukaryota</taxon>
        <taxon>Metazoa</taxon>
        <taxon>Chordata</taxon>
        <taxon>Craniata</taxon>
        <taxon>Vertebrata</taxon>
        <taxon>Euteleostomi</taxon>
        <taxon>Actinopterygii</taxon>
        <taxon>Neopterygii</taxon>
        <taxon>Teleostei</taxon>
        <taxon>Neoteleostei</taxon>
        <taxon>Acanthomorphata</taxon>
        <taxon>Ovalentaria</taxon>
        <taxon>Atherinomorphae</taxon>
        <taxon>Cyprinodontiformes</taxon>
        <taxon>Fundulidae</taxon>
        <taxon>Fundulus</taxon>
    </lineage>
</organism>
<protein>
    <submittedName>
        <fullName evidence="1">Uncharacterized protein</fullName>
    </submittedName>
</protein>
<reference evidence="1" key="1">
    <citation type="submission" date="2025-08" db="UniProtKB">
        <authorList>
            <consortium name="Ensembl"/>
        </authorList>
    </citation>
    <scope>IDENTIFICATION</scope>
</reference>
<reference evidence="1" key="2">
    <citation type="submission" date="2025-09" db="UniProtKB">
        <authorList>
            <consortium name="Ensembl"/>
        </authorList>
    </citation>
    <scope>IDENTIFICATION</scope>
</reference>